<dbReference type="Proteomes" id="UP001169760">
    <property type="component" value="Unassembled WGS sequence"/>
</dbReference>
<evidence type="ECO:0000256" key="3">
    <source>
        <dbReference type="RuleBase" id="RU000363"/>
    </source>
</evidence>
<accession>A0AAW7X675</accession>
<evidence type="ECO:0000256" key="2">
    <source>
        <dbReference type="ARBA" id="ARBA00023002"/>
    </source>
</evidence>
<dbReference type="InterPro" id="IPR036291">
    <property type="entry name" value="NAD(P)-bd_dom_sf"/>
</dbReference>
<dbReference type="AlphaFoldDB" id="A0AAW7X675"/>
<comment type="similarity">
    <text evidence="1 3">Belongs to the short-chain dehydrogenases/reductases (SDR) family.</text>
</comment>
<dbReference type="RefSeq" id="WP_303492678.1">
    <property type="nucleotide sequence ID" value="NZ_JAUOPB010000006.1"/>
</dbReference>
<proteinExistence type="inferred from homology"/>
<protein>
    <submittedName>
        <fullName evidence="4">SDR family oxidoreductase</fullName>
    </submittedName>
</protein>
<dbReference type="SUPFAM" id="SSF51735">
    <property type="entry name" value="NAD(P)-binding Rossmann-fold domains"/>
    <property type="match status" value="1"/>
</dbReference>
<organism evidence="4 5">
    <name type="scientific">Saccharophagus degradans</name>
    <dbReference type="NCBI Taxonomy" id="86304"/>
    <lineage>
        <taxon>Bacteria</taxon>
        <taxon>Pseudomonadati</taxon>
        <taxon>Pseudomonadota</taxon>
        <taxon>Gammaproteobacteria</taxon>
        <taxon>Cellvibrionales</taxon>
        <taxon>Cellvibrionaceae</taxon>
        <taxon>Saccharophagus</taxon>
    </lineage>
</organism>
<dbReference type="PANTHER" id="PTHR42901">
    <property type="entry name" value="ALCOHOL DEHYDROGENASE"/>
    <property type="match status" value="1"/>
</dbReference>
<dbReference type="GO" id="GO:0016616">
    <property type="term" value="F:oxidoreductase activity, acting on the CH-OH group of donors, NAD or NADP as acceptor"/>
    <property type="evidence" value="ECO:0007669"/>
    <property type="project" value="UniProtKB-ARBA"/>
</dbReference>
<comment type="caution">
    <text evidence="4">The sequence shown here is derived from an EMBL/GenBank/DDBJ whole genome shotgun (WGS) entry which is preliminary data.</text>
</comment>
<name>A0AAW7X675_9GAMM</name>
<evidence type="ECO:0000256" key="1">
    <source>
        <dbReference type="ARBA" id="ARBA00006484"/>
    </source>
</evidence>
<dbReference type="Pfam" id="PF00106">
    <property type="entry name" value="adh_short"/>
    <property type="match status" value="1"/>
</dbReference>
<dbReference type="PROSITE" id="PS00061">
    <property type="entry name" value="ADH_SHORT"/>
    <property type="match status" value="1"/>
</dbReference>
<gene>
    <name evidence="4" type="ORF">Q4521_09860</name>
</gene>
<dbReference type="PANTHER" id="PTHR42901:SF1">
    <property type="entry name" value="ALCOHOL DEHYDROGENASE"/>
    <property type="match status" value="1"/>
</dbReference>
<evidence type="ECO:0000313" key="5">
    <source>
        <dbReference type="Proteomes" id="UP001169760"/>
    </source>
</evidence>
<keyword evidence="2" id="KW-0560">Oxidoreductase</keyword>
<sequence>MPKTILITGASSGFGEACAKIFAKQGNTLILVARRKQLLDELADNLGKQCQVYTAQVDVSQPASIATFFEQLPSKLGPIDTLINNAGLALGLESADKADINDWETMINTNCLGLVHFTRQVLPSMVANNLGHIVNIGSTAGKWPYPGGNVYGATKAFVQQFSRNLRADLLGKNIRVTNIDPGMAETEFSNVRFKGNNEKAEQVYHNTKPLTAQDIAETVEWVCNRPAHVNINSLEIMPVCQAWGGWEIDRNC</sequence>
<dbReference type="CDD" id="cd05346">
    <property type="entry name" value="SDR_c5"/>
    <property type="match status" value="1"/>
</dbReference>
<dbReference type="PRINTS" id="PR00081">
    <property type="entry name" value="GDHRDH"/>
</dbReference>
<evidence type="ECO:0000313" key="4">
    <source>
        <dbReference type="EMBL" id="MDO6422780.1"/>
    </source>
</evidence>
<dbReference type="InterPro" id="IPR002347">
    <property type="entry name" value="SDR_fam"/>
</dbReference>
<reference evidence="4" key="1">
    <citation type="submission" date="2023-07" db="EMBL/GenBank/DDBJ databases">
        <title>Genome content predicts the carbon catabolic preferences of heterotrophic bacteria.</title>
        <authorList>
            <person name="Gralka M."/>
        </authorList>
    </citation>
    <scope>NUCLEOTIDE SEQUENCE</scope>
    <source>
        <strain evidence="4">I3M17_2</strain>
    </source>
</reference>
<dbReference type="InterPro" id="IPR020904">
    <property type="entry name" value="Sc_DH/Rdtase_CS"/>
</dbReference>
<dbReference type="PRINTS" id="PR00080">
    <property type="entry name" value="SDRFAMILY"/>
</dbReference>
<dbReference type="FunFam" id="3.40.50.720:FF:000047">
    <property type="entry name" value="NADP-dependent L-serine/L-allo-threonine dehydrogenase"/>
    <property type="match status" value="1"/>
</dbReference>
<dbReference type="Gene3D" id="3.40.50.720">
    <property type="entry name" value="NAD(P)-binding Rossmann-like Domain"/>
    <property type="match status" value="1"/>
</dbReference>
<dbReference type="PIRSF" id="PIRSF000126">
    <property type="entry name" value="11-beta-HSD1"/>
    <property type="match status" value="1"/>
</dbReference>
<dbReference type="EMBL" id="JAUOPB010000006">
    <property type="protein sequence ID" value="MDO6422780.1"/>
    <property type="molecule type" value="Genomic_DNA"/>
</dbReference>